<proteinExistence type="predicted"/>
<evidence type="ECO:0000313" key="1">
    <source>
        <dbReference type="EMBL" id="MFC6662648.1"/>
    </source>
</evidence>
<sequence length="120" mass="12794">MYGLLDDQCLNRQVHGVPGAYSGPLRAVVVSRPGDAGVPLPDGPVTGAALRRLLADGHDVLLVQGEVDLVTGTTHVHATVLVIGDDQRWWTATARQDAADPSLLDRIQRLVAPVTPCFPR</sequence>
<evidence type="ECO:0000313" key="2">
    <source>
        <dbReference type="Proteomes" id="UP001596317"/>
    </source>
</evidence>
<accession>A0ABW1ZQ24</accession>
<organism evidence="1 2">
    <name type="scientific">Deinococcus multiflagellatus</name>
    <dbReference type="NCBI Taxonomy" id="1656887"/>
    <lineage>
        <taxon>Bacteria</taxon>
        <taxon>Thermotogati</taxon>
        <taxon>Deinococcota</taxon>
        <taxon>Deinococci</taxon>
        <taxon>Deinococcales</taxon>
        <taxon>Deinococcaceae</taxon>
        <taxon>Deinococcus</taxon>
    </lineage>
</organism>
<protein>
    <submittedName>
        <fullName evidence="1">Uncharacterized protein</fullName>
    </submittedName>
</protein>
<dbReference type="RefSeq" id="WP_380058623.1">
    <property type="nucleotide sequence ID" value="NZ_JBHSWB010000002.1"/>
</dbReference>
<reference evidence="2" key="1">
    <citation type="journal article" date="2019" name="Int. J. Syst. Evol. Microbiol.">
        <title>The Global Catalogue of Microorganisms (GCM) 10K type strain sequencing project: providing services to taxonomists for standard genome sequencing and annotation.</title>
        <authorList>
            <consortium name="The Broad Institute Genomics Platform"/>
            <consortium name="The Broad Institute Genome Sequencing Center for Infectious Disease"/>
            <person name="Wu L."/>
            <person name="Ma J."/>
        </authorList>
    </citation>
    <scope>NUCLEOTIDE SEQUENCE [LARGE SCALE GENOMIC DNA]</scope>
    <source>
        <strain evidence="2">CCUG 63830</strain>
    </source>
</reference>
<dbReference type="EMBL" id="JBHSWB010000002">
    <property type="protein sequence ID" value="MFC6662648.1"/>
    <property type="molecule type" value="Genomic_DNA"/>
</dbReference>
<gene>
    <name evidence="1" type="ORF">ACFP90_21565</name>
</gene>
<keyword evidence="2" id="KW-1185">Reference proteome</keyword>
<name>A0ABW1ZQ24_9DEIO</name>
<dbReference type="Proteomes" id="UP001596317">
    <property type="component" value="Unassembled WGS sequence"/>
</dbReference>
<comment type="caution">
    <text evidence="1">The sequence shown here is derived from an EMBL/GenBank/DDBJ whole genome shotgun (WGS) entry which is preliminary data.</text>
</comment>